<evidence type="ECO:0000313" key="1">
    <source>
        <dbReference type="EMBL" id="UWN66180.1"/>
    </source>
</evidence>
<organism evidence="1 2">
    <name type="scientific">Alistipes senegalensis JC50</name>
    <dbReference type="NCBI Taxonomy" id="1033732"/>
    <lineage>
        <taxon>Bacteria</taxon>
        <taxon>Pseudomonadati</taxon>
        <taxon>Bacteroidota</taxon>
        <taxon>Bacteroidia</taxon>
        <taxon>Bacteroidales</taxon>
        <taxon>Rikenellaceae</taxon>
        <taxon>Alistipes</taxon>
    </lineage>
</organism>
<dbReference type="Pfam" id="PF05973">
    <property type="entry name" value="Gp49"/>
    <property type="match status" value="1"/>
</dbReference>
<dbReference type="InterPro" id="IPR009241">
    <property type="entry name" value="HigB-like"/>
</dbReference>
<proteinExistence type="predicted"/>
<protein>
    <submittedName>
        <fullName evidence="1">Type II toxin-antitoxin system RelE/ParE family toxin</fullName>
    </submittedName>
</protein>
<dbReference type="EMBL" id="CP102252">
    <property type="protein sequence ID" value="UWN66180.1"/>
    <property type="molecule type" value="Genomic_DNA"/>
</dbReference>
<sequence>MADKKVRTVYYSKEFKQFFDGLDTRIREKYIWTIQMTETVLVLPTKYVKKLEGTEFYEMRVSVGYNEYRTVLFAIDSDNFVKATGIYLLNSFLKKSVKDYKKQIEIAKKIMKEVEL</sequence>
<keyword evidence="2" id="KW-1185">Reference proteome</keyword>
<gene>
    <name evidence="1" type="ORF">NQ519_04920</name>
</gene>
<accession>A0ABY5V995</accession>
<name>A0ABY5V995_9BACT</name>
<evidence type="ECO:0000313" key="2">
    <source>
        <dbReference type="Proteomes" id="UP001058267"/>
    </source>
</evidence>
<reference evidence="1" key="1">
    <citation type="journal article" date="2022" name="Cell">
        <title>Design, construction, and in vivo augmentation of a complex gut microbiome.</title>
        <authorList>
            <person name="Cheng A.G."/>
            <person name="Ho P.Y."/>
            <person name="Aranda-Diaz A."/>
            <person name="Jain S."/>
            <person name="Yu F.B."/>
            <person name="Meng X."/>
            <person name="Wang M."/>
            <person name="Iakiviak M."/>
            <person name="Nagashima K."/>
            <person name="Zhao A."/>
            <person name="Murugkar P."/>
            <person name="Patil A."/>
            <person name="Atabakhsh K."/>
            <person name="Weakley A."/>
            <person name="Yan J."/>
            <person name="Brumbaugh A.R."/>
            <person name="Higginbottom S."/>
            <person name="Dimas A."/>
            <person name="Shiver A.L."/>
            <person name="Deutschbauer A."/>
            <person name="Neff N."/>
            <person name="Sonnenburg J.L."/>
            <person name="Huang K.C."/>
            <person name="Fischbach M.A."/>
        </authorList>
    </citation>
    <scope>NUCLEOTIDE SEQUENCE</scope>
    <source>
        <strain evidence="1">JC50</strain>
    </source>
</reference>
<dbReference type="Proteomes" id="UP001058267">
    <property type="component" value="Chromosome"/>
</dbReference>
<dbReference type="RefSeq" id="WP_019152275.1">
    <property type="nucleotide sequence ID" value="NZ_CP102252.1"/>
</dbReference>